<name>A0ACC1H8X8_9FUNG</name>
<feature type="non-terminal residue" evidence="1">
    <location>
        <position position="1"/>
    </location>
</feature>
<keyword evidence="1" id="KW-0413">Isomerase</keyword>
<evidence type="ECO:0000313" key="1">
    <source>
        <dbReference type="EMBL" id="KAJ1672542.1"/>
    </source>
</evidence>
<sequence length="308" mass="32935">GKLSTADETIEYIRARLAYLGTSRPTAVNLFDAIGKLNSVVVDRRRQQGDAGSAEDIINTYVDAAEGMLELDIADNRAIGEHGAKYLSQRNAAADEDKMCVLTHCNTGSLATAGYGTALGIVRSLFARGKLAHAYFTETRPYNQGSRLTAFELKADGIPSTLVCDSAASFLMNMQKIGAVVVGADRVATNGDTANKIGTYQLALAVRAHGVDFIVAAPTTSIDLGIASGNEIPVEQRDGREITHVSGILVGDDRVDNKRQAVQVAVDGIETWNPSFDVTPAEYITAIVTERGVVENKDFDKIKDILQG</sequence>
<organism evidence="1 2">
    <name type="scientific">Spiromyces aspiralis</name>
    <dbReference type="NCBI Taxonomy" id="68401"/>
    <lineage>
        <taxon>Eukaryota</taxon>
        <taxon>Fungi</taxon>
        <taxon>Fungi incertae sedis</taxon>
        <taxon>Zoopagomycota</taxon>
        <taxon>Kickxellomycotina</taxon>
        <taxon>Kickxellomycetes</taxon>
        <taxon>Kickxellales</taxon>
        <taxon>Kickxellaceae</taxon>
        <taxon>Spiromyces</taxon>
    </lineage>
</organism>
<proteinExistence type="predicted"/>
<keyword evidence="2" id="KW-1185">Reference proteome</keyword>
<comment type="caution">
    <text evidence="1">The sequence shown here is derived from an EMBL/GenBank/DDBJ whole genome shotgun (WGS) entry which is preliminary data.</text>
</comment>
<accession>A0ACC1H8X8</accession>
<gene>
    <name evidence="1" type="primary">MRI1</name>
    <name evidence="1" type="ORF">EV182_006975</name>
</gene>
<protein>
    <submittedName>
        <fullName evidence="1">S-methyl-5-thioribose-1-phosphate isomerase</fullName>
        <ecNumber evidence="1">5.3.1.23</ecNumber>
    </submittedName>
</protein>
<dbReference type="Proteomes" id="UP001145114">
    <property type="component" value="Unassembled WGS sequence"/>
</dbReference>
<evidence type="ECO:0000313" key="2">
    <source>
        <dbReference type="Proteomes" id="UP001145114"/>
    </source>
</evidence>
<reference evidence="1" key="1">
    <citation type="submission" date="2022-06" db="EMBL/GenBank/DDBJ databases">
        <title>Phylogenomic reconstructions and comparative analyses of Kickxellomycotina fungi.</title>
        <authorList>
            <person name="Reynolds N.K."/>
            <person name="Stajich J.E."/>
            <person name="Barry K."/>
            <person name="Grigoriev I.V."/>
            <person name="Crous P."/>
            <person name="Smith M.E."/>
        </authorList>
    </citation>
    <scope>NUCLEOTIDE SEQUENCE</scope>
    <source>
        <strain evidence="1">RSA 2271</strain>
    </source>
</reference>
<dbReference type="EC" id="5.3.1.23" evidence="1"/>
<dbReference type="EMBL" id="JAMZIH010008210">
    <property type="protein sequence ID" value="KAJ1672542.1"/>
    <property type="molecule type" value="Genomic_DNA"/>
</dbReference>